<organism evidence="1 2">
    <name type="scientific">Dyella acidisoli</name>
    <dbReference type="NCBI Taxonomy" id="1867834"/>
    <lineage>
        <taxon>Bacteria</taxon>
        <taxon>Pseudomonadati</taxon>
        <taxon>Pseudomonadota</taxon>
        <taxon>Gammaproteobacteria</taxon>
        <taxon>Lysobacterales</taxon>
        <taxon>Rhodanobacteraceae</taxon>
        <taxon>Dyella</taxon>
    </lineage>
</organism>
<protein>
    <submittedName>
        <fullName evidence="1">Uncharacterized protein</fullName>
    </submittedName>
</protein>
<evidence type="ECO:0000313" key="1">
    <source>
        <dbReference type="EMBL" id="GLQ91554.1"/>
    </source>
</evidence>
<sequence length="177" mass="20235">MLIHDYNGKGMWSVEAVQGRYMEYCGRLGVEIPRELLPKIYQRQDVTWIYPIMEPVIEGIKAGDTACATLGVEFMEQDTTFPFGRVLKSNTARALKRADLSPALKTRIRRRVAAMLAAGNTPREFKEYARLLRKVGFEEFWPRMSVTAPVGNKYAMRYFAYFRAIQERSASVVPGGR</sequence>
<dbReference type="RefSeq" id="WP_284319320.1">
    <property type="nucleotide sequence ID" value="NZ_BSOB01000005.1"/>
</dbReference>
<keyword evidence="2" id="KW-1185">Reference proteome</keyword>
<accession>A0ABQ5XK44</accession>
<evidence type="ECO:0000313" key="2">
    <source>
        <dbReference type="Proteomes" id="UP001156670"/>
    </source>
</evidence>
<name>A0ABQ5XK44_9GAMM</name>
<dbReference type="EMBL" id="BSOB01000005">
    <property type="protein sequence ID" value="GLQ91554.1"/>
    <property type="molecule type" value="Genomic_DNA"/>
</dbReference>
<comment type="caution">
    <text evidence="1">The sequence shown here is derived from an EMBL/GenBank/DDBJ whole genome shotgun (WGS) entry which is preliminary data.</text>
</comment>
<reference evidence="2" key="1">
    <citation type="journal article" date="2019" name="Int. J. Syst. Evol. Microbiol.">
        <title>The Global Catalogue of Microorganisms (GCM) 10K type strain sequencing project: providing services to taxonomists for standard genome sequencing and annotation.</title>
        <authorList>
            <consortium name="The Broad Institute Genomics Platform"/>
            <consortium name="The Broad Institute Genome Sequencing Center for Infectious Disease"/>
            <person name="Wu L."/>
            <person name="Ma J."/>
        </authorList>
    </citation>
    <scope>NUCLEOTIDE SEQUENCE [LARGE SCALE GENOMIC DNA]</scope>
    <source>
        <strain evidence="2">NBRC 111980</strain>
    </source>
</reference>
<dbReference type="Proteomes" id="UP001156670">
    <property type="component" value="Unassembled WGS sequence"/>
</dbReference>
<proteinExistence type="predicted"/>
<gene>
    <name evidence="1" type="ORF">GCM10007901_05040</name>
</gene>